<gene>
    <name evidence="9" type="ORF">RR48_08390</name>
</gene>
<evidence type="ECO:0000259" key="8">
    <source>
        <dbReference type="PROSITE" id="PS50240"/>
    </source>
</evidence>
<keyword evidence="6" id="KW-0732">Signal</keyword>
<dbReference type="InterPro" id="IPR018114">
    <property type="entry name" value="TRYPSIN_HIS"/>
</dbReference>
<dbReference type="SMART" id="SM00132">
    <property type="entry name" value="LIM"/>
    <property type="match status" value="1"/>
</dbReference>
<dbReference type="PROSITE" id="PS00134">
    <property type="entry name" value="TRYPSIN_HIS"/>
    <property type="match status" value="1"/>
</dbReference>
<reference evidence="9 10" key="1">
    <citation type="journal article" date="2015" name="Nat. Commun.">
        <title>Outbred genome sequencing and CRISPR/Cas9 gene editing in butterflies.</title>
        <authorList>
            <person name="Li X."/>
            <person name="Fan D."/>
            <person name="Zhang W."/>
            <person name="Liu G."/>
            <person name="Zhang L."/>
            <person name="Zhao L."/>
            <person name="Fang X."/>
            <person name="Chen L."/>
            <person name="Dong Y."/>
            <person name="Chen Y."/>
            <person name="Ding Y."/>
            <person name="Zhao R."/>
            <person name="Feng M."/>
            <person name="Zhu Y."/>
            <person name="Feng Y."/>
            <person name="Jiang X."/>
            <person name="Zhu D."/>
            <person name="Xiang H."/>
            <person name="Feng X."/>
            <person name="Li S."/>
            <person name="Wang J."/>
            <person name="Zhang G."/>
            <person name="Kronforst M.R."/>
            <person name="Wang W."/>
        </authorList>
    </citation>
    <scope>NUCLEOTIDE SEQUENCE [LARGE SCALE GENOMIC DNA]</scope>
    <source>
        <strain evidence="9">Ya'a_city_454_Pm</strain>
        <tissue evidence="9">Whole body</tissue>
    </source>
</reference>
<dbReference type="SUPFAM" id="SSF50494">
    <property type="entry name" value="Trypsin-like serine proteases"/>
    <property type="match status" value="1"/>
</dbReference>
<dbReference type="InterPro" id="IPR043504">
    <property type="entry name" value="Peptidase_S1_PA_chymotrypsin"/>
</dbReference>
<dbReference type="PANTHER" id="PTHR24250">
    <property type="entry name" value="CHYMOTRYPSIN-RELATED"/>
    <property type="match status" value="1"/>
</dbReference>
<dbReference type="FunFam" id="2.10.110.10:FF:000082">
    <property type="entry name" value="LIM domain kinase 1"/>
    <property type="match status" value="1"/>
</dbReference>
<dbReference type="GO" id="GO:0046872">
    <property type="term" value="F:metal ion binding"/>
    <property type="evidence" value="ECO:0007669"/>
    <property type="project" value="UniProtKB-KW"/>
</dbReference>
<evidence type="ECO:0000256" key="5">
    <source>
        <dbReference type="PROSITE-ProRule" id="PRU00125"/>
    </source>
</evidence>
<dbReference type="SUPFAM" id="SSF57716">
    <property type="entry name" value="Glucocorticoid receptor-like (DNA-binding domain)"/>
    <property type="match status" value="2"/>
</dbReference>
<keyword evidence="3 5" id="KW-0440">LIM domain</keyword>
<keyword evidence="10" id="KW-1185">Reference proteome</keyword>
<keyword evidence="2 5" id="KW-0862">Zinc</keyword>
<dbReference type="PROSITE" id="PS00478">
    <property type="entry name" value="LIM_DOMAIN_1"/>
    <property type="match status" value="1"/>
</dbReference>
<evidence type="ECO:0000256" key="4">
    <source>
        <dbReference type="ARBA" id="ARBA00023157"/>
    </source>
</evidence>
<feature type="signal peptide" evidence="6">
    <location>
        <begin position="1"/>
        <end position="19"/>
    </location>
</feature>
<feature type="domain" description="LIM zinc-binding" evidence="7">
    <location>
        <begin position="270"/>
        <end position="329"/>
    </location>
</feature>
<dbReference type="Pfam" id="PF00089">
    <property type="entry name" value="Trypsin"/>
    <property type="match status" value="1"/>
</dbReference>
<dbReference type="Proteomes" id="UP000053240">
    <property type="component" value="Unassembled WGS sequence"/>
</dbReference>
<dbReference type="InParanoid" id="A0A194R1H6"/>
<dbReference type="STRING" id="76193.A0A194R1H6"/>
<evidence type="ECO:0000313" key="10">
    <source>
        <dbReference type="Proteomes" id="UP000053240"/>
    </source>
</evidence>
<protein>
    <submittedName>
        <fullName evidence="9">Collagenase</fullName>
    </submittedName>
</protein>
<evidence type="ECO:0000256" key="3">
    <source>
        <dbReference type="ARBA" id="ARBA00023038"/>
    </source>
</evidence>
<evidence type="ECO:0000259" key="7">
    <source>
        <dbReference type="PROSITE" id="PS50023"/>
    </source>
</evidence>
<dbReference type="GO" id="GO:0006508">
    <property type="term" value="P:proteolysis"/>
    <property type="evidence" value="ECO:0007669"/>
    <property type="project" value="InterPro"/>
</dbReference>
<evidence type="ECO:0000256" key="1">
    <source>
        <dbReference type="ARBA" id="ARBA00022723"/>
    </source>
</evidence>
<dbReference type="Gene3D" id="2.10.110.10">
    <property type="entry name" value="Cysteine Rich Protein"/>
    <property type="match status" value="1"/>
</dbReference>
<sequence length="337" mass="37438">MLRITHIILIVLATNLIGAKYIPDYDQDVNPEIEPHWDSEWYAQPGQFPHHAKLRIITRYGWPRVCSGALIDRGWVLTAAHCVADTTFSAFLNSAARATVRIGGITESASEYVAETREFHIHELYNTMFPTAQPNNIALLRLSPDVAFSPNLQAIRIQASSEANMEFSNVIVIVSGYRRRIPTGPIEKLHWLYLNGITNDACKRIYGTLVNDATLCASQDAVTMKSHCLDDEGAPLVYEGRNNATVLVGITSFLGTGPWPCGGGMPAESLKCAGCLNDIGDDEYISALGQDWHKDCFRCSVCDASLSTWYFEKAGLLFCQNDYWTRYGDNCQQCAQV</sequence>
<dbReference type="Gene3D" id="2.40.10.10">
    <property type="entry name" value="Trypsin-like serine proteases"/>
    <property type="match status" value="2"/>
</dbReference>
<dbReference type="PROSITE" id="PS50240">
    <property type="entry name" value="TRYPSIN_DOM"/>
    <property type="match status" value="1"/>
</dbReference>
<evidence type="ECO:0000313" key="9">
    <source>
        <dbReference type="EMBL" id="KPJ11648.1"/>
    </source>
</evidence>
<dbReference type="InterPro" id="IPR001314">
    <property type="entry name" value="Peptidase_S1A"/>
</dbReference>
<keyword evidence="1 5" id="KW-0479">Metal-binding</keyword>
<dbReference type="EMBL" id="KQ460878">
    <property type="protein sequence ID" value="KPJ11648.1"/>
    <property type="molecule type" value="Genomic_DNA"/>
</dbReference>
<dbReference type="AlphaFoldDB" id="A0A194R1H6"/>
<proteinExistence type="predicted"/>
<dbReference type="InterPro" id="IPR001254">
    <property type="entry name" value="Trypsin_dom"/>
</dbReference>
<feature type="chain" id="PRO_5008264836" evidence="6">
    <location>
        <begin position="20"/>
        <end position="337"/>
    </location>
</feature>
<dbReference type="PRINTS" id="PR00722">
    <property type="entry name" value="CHYMOTRYPSIN"/>
</dbReference>
<dbReference type="SMART" id="SM00020">
    <property type="entry name" value="Tryp_SPc"/>
    <property type="match status" value="1"/>
</dbReference>
<feature type="domain" description="Peptidase S1" evidence="8">
    <location>
        <begin position="16"/>
        <end position="298"/>
    </location>
</feature>
<dbReference type="InterPro" id="IPR009003">
    <property type="entry name" value="Peptidase_S1_PA"/>
</dbReference>
<dbReference type="InterPro" id="IPR001781">
    <property type="entry name" value="Znf_LIM"/>
</dbReference>
<organism evidence="9 10">
    <name type="scientific">Papilio machaon</name>
    <name type="common">Old World swallowtail butterfly</name>
    <dbReference type="NCBI Taxonomy" id="76193"/>
    <lineage>
        <taxon>Eukaryota</taxon>
        <taxon>Metazoa</taxon>
        <taxon>Ecdysozoa</taxon>
        <taxon>Arthropoda</taxon>
        <taxon>Hexapoda</taxon>
        <taxon>Insecta</taxon>
        <taxon>Pterygota</taxon>
        <taxon>Neoptera</taxon>
        <taxon>Endopterygota</taxon>
        <taxon>Lepidoptera</taxon>
        <taxon>Glossata</taxon>
        <taxon>Ditrysia</taxon>
        <taxon>Papilionoidea</taxon>
        <taxon>Papilionidae</taxon>
        <taxon>Papilioninae</taxon>
        <taxon>Papilio</taxon>
    </lineage>
</organism>
<dbReference type="Pfam" id="PF00412">
    <property type="entry name" value="LIM"/>
    <property type="match status" value="1"/>
</dbReference>
<dbReference type="GO" id="GO:0004252">
    <property type="term" value="F:serine-type endopeptidase activity"/>
    <property type="evidence" value="ECO:0007669"/>
    <property type="project" value="InterPro"/>
</dbReference>
<dbReference type="PROSITE" id="PS50023">
    <property type="entry name" value="LIM_DOMAIN_2"/>
    <property type="match status" value="1"/>
</dbReference>
<evidence type="ECO:0000256" key="6">
    <source>
        <dbReference type="SAM" id="SignalP"/>
    </source>
</evidence>
<evidence type="ECO:0000256" key="2">
    <source>
        <dbReference type="ARBA" id="ARBA00022833"/>
    </source>
</evidence>
<name>A0A194R1H6_PAPMA</name>
<keyword evidence="4" id="KW-1015">Disulfide bond</keyword>
<accession>A0A194R1H6</accession>